<evidence type="ECO:0000256" key="1">
    <source>
        <dbReference type="ARBA" id="ARBA00005417"/>
    </source>
</evidence>
<dbReference type="PANTHER" id="PTHR43117">
    <property type="entry name" value="OSMOPROTECTANT IMPORT ATP-BINDING PROTEIN OSMV"/>
    <property type="match status" value="1"/>
</dbReference>
<dbReference type="Gene3D" id="3.40.50.300">
    <property type="entry name" value="P-loop containing nucleotide triphosphate hydrolases"/>
    <property type="match status" value="1"/>
</dbReference>
<dbReference type="InterPro" id="IPR003593">
    <property type="entry name" value="AAA+_ATPase"/>
</dbReference>
<sequence>MTNMIELKGVTKRYGSATVVDKVTMSMEKGTITVIVGTSGSGKSTLMRMINRLVPITEGHITVGGQDIMSVPATELRRRIGYAIQGHGLFPHRTVAQNIATVPELLGWEKGRIDRRVEELLDLFRLDPGTFAAKYPSQLSGGQQQRVGVARALAAEPEVLLMDEPFGALDPVIRGKAQDDLLAIQKKFGTTIILVTHDMDEAFHLGDRIAVMSGGKLLQCSEPEKILTEPADPFVQQLTGTSDRALKLMSLLPLKESMQPPRFGLSYSLPQTLNLRDALAELIWQGADEATVEDERKMPVGSISIQHLIELGRKA</sequence>
<dbReference type="GO" id="GO:0015697">
    <property type="term" value="P:quaternary ammonium group transport"/>
    <property type="evidence" value="ECO:0007669"/>
    <property type="project" value="UniProtKB-ARBA"/>
</dbReference>
<keyword evidence="7" id="KW-1185">Reference proteome</keyword>
<dbReference type="EMBL" id="FMAH01000001">
    <property type="protein sequence ID" value="SCB07678.1"/>
    <property type="molecule type" value="Genomic_DNA"/>
</dbReference>
<dbReference type="SUPFAM" id="SSF52540">
    <property type="entry name" value="P-loop containing nucleoside triphosphate hydrolases"/>
    <property type="match status" value="1"/>
</dbReference>
<gene>
    <name evidence="6" type="ORF">GA0061102_1001112</name>
</gene>
<evidence type="ECO:0000256" key="3">
    <source>
        <dbReference type="ARBA" id="ARBA00022741"/>
    </source>
</evidence>
<keyword evidence="4 6" id="KW-0067">ATP-binding</keyword>
<dbReference type="FunFam" id="3.40.50.300:FF:000425">
    <property type="entry name" value="Probable ABC transporter, ATP-binding subunit"/>
    <property type="match status" value="1"/>
</dbReference>
<evidence type="ECO:0000256" key="4">
    <source>
        <dbReference type="ARBA" id="ARBA00022840"/>
    </source>
</evidence>
<reference evidence="7" key="1">
    <citation type="submission" date="2016-08" db="EMBL/GenBank/DDBJ databases">
        <authorList>
            <person name="Varghese N."/>
            <person name="Submissions Spin"/>
        </authorList>
    </citation>
    <scope>NUCLEOTIDE SEQUENCE [LARGE SCALE GENOMIC DNA]</scope>
    <source>
        <strain evidence="7">HAMBI 2971</strain>
    </source>
</reference>
<name>A0A1C3TX41_9HYPH</name>
<dbReference type="GO" id="GO:0005524">
    <property type="term" value="F:ATP binding"/>
    <property type="evidence" value="ECO:0007669"/>
    <property type="project" value="UniProtKB-KW"/>
</dbReference>
<dbReference type="InterPro" id="IPR003439">
    <property type="entry name" value="ABC_transporter-like_ATP-bd"/>
</dbReference>
<feature type="domain" description="ABC transporter" evidence="5">
    <location>
        <begin position="5"/>
        <end position="239"/>
    </location>
</feature>
<dbReference type="SMART" id="SM00382">
    <property type="entry name" value="AAA"/>
    <property type="match status" value="1"/>
</dbReference>
<accession>A0A1C3TX41</accession>
<keyword evidence="2" id="KW-0813">Transport</keyword>
<evidence type="ECO:0000259" key="5">
    <source>
        <dbReference type="PROSITE" id="PS50893"/>
    </source>
</evidence>
<dbReference type="PROSITE" id="PS00211">
    <property type="entry name" value="ABC_TRANSPORTER_1"/>
    <property type="match status" value="1"/>
</dbReference>
<proteinExistence type="inferred from homology"/>
<dbReference type="Proteomes" id="UP000199435">
    <property type="component" value="Unassembled WGS sequence"/>
</dbReference>
<evidence type="ECO:0000313" key="7">
    <source>
        <dbReference type="Proteomes" id="UP000199435"/>
    </source>
</evidence>
<evidence type="ECO:0000256" key="2">
    <source>
        <dbReference type="ARBA" id="ARBA00022448"/>
    </source>
</evidence>
<organism evidence="6 7">
    <name type="scientific">Rhizobium miluonense</name>
    <dbReference type="NCBI Taxonomy" id="411945"/>
    <lineage>
        <taxon>Bacteria</taxon>
        <taxon>Pseudomonadati</taxon>
        <taxon>Pseudomonadota</taxon>
        <taxon>Alphaproteobacteria</taxon>
        <taxon>Hyphomicrobiales</taxon>
        <taxon>Rhizobiaceae</taxon>
        <taxon>Rhizobium/Agrobacterium group</taxon>
        <taxon>Rhizobium</taxon>
    </lineage>
</organism>
<dbReference type="GO" id="GO:0016887">
    <property type="term" value="F:ATP hydrolysis activity"/>
    <property type="evidence" value="ECO:0007669"/>
    <property type="project" value="InterPro"/>
</dbReference>
<dbReference type="InterPro" id="IPR017871">
    <property type="entry name" value="ABC_transporter-like_CS"/>
</dbReference>
<dbReference type="OrthoDB" id="9802264at2"/>
<evidence type="ECO:0000313" key="6">
    <source>
        <dbReference type="EMBL" id="SCB07678.1"/>
    </source>
</evidence>
<dbReference type="PROSITE" id="PS50893">
    <property type="entry name" value="ABC_TRANSPORTER_2"/>
    <property type="match status" value="1"/>
</dbReference>
<dbReference type="AlphaFoldDB" id="A0A1C3TX41"/>
<dbReference type="Pfam" id="PF00005">
    <property type="entry name" value="ABC_tran"/>
    <property type="match status" value="1"/>
</dbReference>
<dbReference type="STRING" id="411945.GA0061102_1001112"/>
<protein>
    <submittedName>
        <fullName evidence="6">Osmoprotectant transport system ATP-binding protein</fullName>
    </submittedName>
</protein>
<keyword evidence="3" id="KW-0547">Nucleotide-binding</keyword>
<dbReference type="PANTHER" id="PTHR43117:SF4">
    <property type="entry name" value="OSMOPROTECTANT IMPORT ATP-BINDING PROTEIN OSMV"/>
    <property type="match status" value="1"/>
</dbReference>
<dbReference type="InterPro" id="IPR027417">
    <property type="entry name" value="P-loop_NTPase"/>
</dbReference>
<comment type="similarity">
    <text evidence="1">Belongs to the ABC transporter superfamily.</text>
</comment>